<reference evidence="2" key="1">
    <citation type="journal article" date="2007" name="Nature">
        <title>The grapevine genome sequence suggests ancestral hexaploidization in major angiosperm phyla.</title>
        <authorList>
            <consortium name="The French-Italian Public Consortium for Grapevine Genome Characterization."/>
            <person name="Jaillon O."/>
            <person name="Aury J.-M."/>
            <person name="Noel B."/>
            <person name="Policriti A."/>
            <person name="Clepet C."/>
            <person name="Casagrande A."/>
            <person name="Choisne N."/>
            <person name="Aubourg S."/>
            <person name="Vitulo N."/>
            <person name="Jubin C."/>
            <person name="Vezzi A."/>
            <person name="Legeai F."/>
            <person name="Hugueney P."/>
            <person name="Dasilva C."/>
            <person name="Horner D."/>
            <person name="Mica E."/>
            <person name="Jublot D."/>
            <person name="Poulain J."/>
            <person name="Bruyere C."/>
            <person name="Billault A."/>
            <person name="Segurens B."/>
            <person name="Gouyvenoux M."/>
            <person name="Ugarte E."/>
            <person name="Cattonaro F."/>
            <person name="Anthouard V."/>
            <person name="Vico V."/>
            <person name="Del Fabbro C."/>
            <person name="Alaux M."/>
            <person name="Di Gaspero G."/>
            <person name="Dumas V."/>
            <person name="Felice N."/>
            <person name="Paillard S."/>
            <person name="Juman I."/>
            <person name="Moroldo M."/>
            <person name="Scalabrin S."/>
            <person name="Canaguier A."/>
            <person name="Le Clainche I."/>
            <person name="Malacrida G."/>
            <person name="Durand E."/>
            <person name="Pesole G."/>
            <person name="Laucou V."/>
            <person name="Chatelet P."/>
            <person name="Merdinoglu D."/>
            <person name="Delledonne M."/>
            <person name="Pezzotti M."/>
            <person name="Lecharny A."/>
            <person name="Scarpelli C."/>
            <person name="Artiguenave F."/>
            <person name="Pe M.E."/>
            <person name="Valle G."/>
            <person name="Morgante M."/>
            <person name="Caboche M."/>
            <person name="Adam-Blondon A.-F."/>
            <person name="Weissenbach J."/>
            <person name="Quetier F."/>
            <person name="Wincker P."/>
        </authorList>
    </citation>
    <scope>NUCLEOTIDE SEQUENCE [LARGE SCALE GENOMIC DNA]</scope>
    <source>
        <strain evidence="2">cv. Pinot noir / PN40024</strain>
    </source>
</reference>
<dbReference type="PaxDb" id="29760-VIT_06s0009g01870.t01"/>
<dbReference type="AlphaFoldDB" id="D7T1F7"/>
<dbReference type="EMBL" id="FN595504">
    <property type="protein sequence ID" value="CBI24337.3"/>
    <property type="molecule type" value="Genomic_DNA"/>
</dbReference>
<evidence type="ECO:0000313" key="1">
    <source>
        <dbReference type="EMBL" id="CBI24337.3"/>
    </source>
</evidence>
<dbReference type="Proteomes" id="UP000009183">
    <property type="component" value="Chromosome 6"/>
</dbReference>
<dbReference type="HOGENOM" id="CLU_2188805_0_0_1"/>
<organism evidence="1 2">
    <name type="scientific">Vitis vinifera</name>
    <name type="common">Grape</name>
    <dbReference type="NCBI Taxonomy" id="29760"/>
    <lineage>
        <taxon>Eukaryota</taxon>
        <taxon>Viridiplantae</taxon>
        <taxon>Streptophyta</taxon>
        <taxon>Embryophyta</taxon>
        <taxon>Tracheophyta</taxon>
        <taxon>Spermatophyta</taxon>
        <taxon>Magnoliopsida</taxon>
        <taxon>eudicotyledons</taxon>
        <taxon>Gunneridae</taxon>
        <taxon>Pentapetalae</taxon>
        <taxon>rosids</taxon>
        <taxon>Vitales</taxon>
        <taxon>Vitaceae</taxon>
        <taxon>Viteae</taxon>
        <taxon>Vitis</taxon>
    </lineage>
</organism>
<gene>
    <name evidence="1" type="ordered locus">VIT_06s0009g01870</name>
</gene>
<proteinExistence type="predicted"/>
<sequence>MTKKLSFVKCARMLVGGILDDSPSTGVLLNHFPTQSTLNLKVEERTTISPQPHKMVFHKVSPTIRILLSVLLLFLTQQTLPRELTQVASYEDKTVYLNDEVIGSYSDWA</sequence>
<accession>D7T1F7</accession>
<dbReference type="InParanoid" id="D7T1F7"/>
<keyword evidence="2" id="KW-1185">Reference proteome</keyword>
<evidence type="ECO:0000313" key="2">
    <source>
        <dbReference type="Proteomes" id="UP000009183"/>
    </source>
</evidence>
<name>D7T1F7_VITVI</name>
<protein>
    <submittedName>
        <fullName evidence="1">Uncharacterized protein</fullName>
    </submittedName>
</protein>